<gene>
    <name evidence="2" type="ORF">A3SI_03448</name>
</gene>
<protein>
    <recommendedName>
        <fullName evidence="4">Transmembrane protein</fullName>
    </recommendedName>
</protein>
<reference evidence="2 3" key="1">
    <citation type="submission" date="2012-05" db="EMBL/GenBank/DDBJ databases">
        <title>Genome sequence of Nitritalea halalkaliphila LW7.</title>
        <authorList>
            <person name="Jangir P.K."/>
            <person name="Singh A."/>
            <person name="Shivaji S."/>
            <person name="Sharma R."/>
        </authorList>
    </citation>
    <scope>NUCLEOTIDE SEQUENCE [LARGE SCALE GENOMIC DNA]</scope>
    <source>
        <strain evidence="2 3">LW7</strain>
    </source>
</reference>
<proteinExistence type="predicted"/>
<keyword evidence="1" id="KW-0812">Transmembrane</keyword>
<evidence type="ECO:0000313" key="2">
    <source>
        <dbReference type="EMBL" id="EIM78414.1"/>
    </source>
</evidence>
<dbReference type="RefSeq" id="WP_009053546.1">
    <property type="nucleotide sequence ID" value="NZ_AJYA01000006.1"/>
</dbReference>
<keyword evidence="3" id="KW-1185">Reference proteome</keyword>
<dbReference type="AlphaFoldDB" id="I5C9B2"/>
<feature type="transmembrane region" description="Helical" evidence="1">
    <location>
        <begin position="125"/>
        <end position="143"/>
    </location>
</feature>
<keyword evidence="1" id="KW-1133">Transmembrane helix</keyword>
<comment type="caution">
    <text evidence="2">The sequence shown here is derived from an EMBL/GenBank/DDBJ whole genome shotgun (WGS) entry which is preliminary data.</text>
</comment>
<keyword evidence="1" id="KW-0472">Membrane</keyword>
<evidence type="ECO:0008006" key="4">
    <source>
        <dbReference type="Google" id="ProtNLM"/>
    </source>
</evidence>
<dbReference type="EMBL" id="AJYA01000006">
    <property type="protein sequence ID" value="EIM78414.1"/>
    <property type="molecule type" value="Genomic_DNA"/>
</dbReference>
<dbReference type="OrthoDB" id="838342at2"/>
<dbReference type="Proteomes" id="UP000005551">
    <property type="component" value="Unassembled WGS sequence"/>
</dbReference>
<accession>I5C9B2</accession>
<evidence type="ECO:0000256" key="1">
    <source>
        <dbReference type="SAM" id="Phobius"/>
    </source>
</evidence>
<evidence type="ECO:0000313" key="3">
    <source>
        <dbReference type="Proteomes" id="UP000005551"/>
    </source>
</evidence>
<feature type="transmembrane region" description="Helical" evidence="1">
    <location>
        <begin position="41"/>
        <end position="60"/>
    </location>
</feature>
<feature type="transmembrane region" description="Helical" evidence="1">
    <location>
        <begin position="155"/>
        <end position="176"/>
    </location>
</feature>
<dbReference type="STRING" id="1189621.A3SI_03448"/>
<organism evidence="2 3">
    <name type="scientific">Nitritalea halalkaliphila LW7</name>
    <dbReference type="NCBI Taxonomy" id="1189621"/>
    <lineage>
        <taxon>Bacteria</taxon>
        <taxon>Pseudomonadati</taxon>
        <taxon>Bacteroidota</taxon>
        <taxon>Cytophagia</taxon>
        <taxon>Cytophagales</taxon>
        <taxon>Cyclobacteriaceae</taxon>
        <taxon>Nitritalea</taxon>
    </lineage>
</organism>
<feature type="transmembrane region" description="Helical" evidence="1">
    <location>
        <begin position="66"/>
        <end position="86"/>
    </location>
</feature>
<sequence length="202" mass="23577">MELNKLWQEMKAQQQPTTFDQLRLKKTDGSKHPIRTLRKNLIISLISGILFSLAGIYIMILHPAWSLHLLLGILILKSQYFHWLMWQRIRAFDRLLKNWDQPLLLTLKEHVTLTRKTLRIIEIRTLLFLPLAYLAGLLLGGSIEGDDPDTLLTDFSFLAIGMGLSLLTMPLLYFLYKWMHKKAFGDYLARTEELIRAAEEEE</sequence>
<name>I5C9B2_9BACT</name>